<dbReference type="GO" id="GO:0043565">
    <property type="term" value="F:sequence-specific DNA binding"/>
    <property type="evidence" value="ECO:0007669"/>
    <property type="project" value="InterPro"/>
</dbReference>
<keyword evidence="3" id="KW-1185">Reference proteome</keyword>
<gene>
    <name evidence="2" type="primary">dnaA_3</name>
    <name evidence="2" type="ORF">STARVERO_04325</name>
</gene>
<reference evidence="2 3" key="1">
    <citation type="submission" date="2019-12" db="EMBL/GenBank/DDBJ databases">
        <authorList>
            <person name="Reyes-Prieto M."/>
        </authorList>
    </citation>
    <scope>NUCLEOTIDE SEQUENCE [LARGE SCALE GENOMIC DNA]</scope>
    <source>
        <strain evidence="2">HF14-78462</strain>
    </source>
</reference>
<dbReference type="InterPro" id="IPR010921">
    <property type="entry name" value="Trp_repressor/repl_initiator"/>
</dbReference>
<dbReference type="GO" id="GO:0006270">
    <property type="term" value="P:DNA replication initiation"/>
    <property type="evidence" value="ECO:0007669"/>
    <property type="project" value="InterPro"/>
</dbReference>
<sequence>MNAPEPEITVKLVTEVVSDYFGLTPREIVSFRRSQDVAWPRHVTVGLLARLTSYSMPRIARALGGRDHTTILNSRRRFEERIGTDPDAARQVDEIAKAVVEHAGVAATDAALAFTESEIEQRTHELAQLDYAVEVAERRFASIRRSFEIIAAARAVARARTAVIVAEHTPGQGAARRELDRRLDELMRIAEGGHV</sequence>
<dbReference type="Proteomes" id="UP000433050">
    <property type="component" value="Unassembled WGS sequence"/>
</dbReference>
<dbReference type="Gene3D" id="1.10.1750.10">
    <property type="match status" value="1"/>
</dbReference>
<protein>
    <submittedName>
        <fullName evidence="2">Chromosomal replication initiator protein DnaA</fullName>
    </submittedName>
</protein>
<dbReference type="GO" id="GO:0005524">
    <property type="term" value="F:ATP binding"/>
    <property type="evidence" value="ECO:0007669"/>
    <property type="project" value="InterPro"/>
</dbReference>
<evidence type="ECO:0000259" key="1">
    <source>
        <dbReference type="SMART" id="SM00760"/>
    </source>
</evidence>
<dbReference type="SUPFAM" id="SSF48295">
    <property type="entry name" value="TrpR-like"/>
    <property type="match status" value="1"/>
</dbReference>
<feature type="domain" description="Chromosomal replication initiator DnaA C-terminal" evidence="1">
    <location>
        <begin position="9"/>
        <end position="78"/>
    </location>
</feature>
<dbReference type="SMART" id="SM00760">
    <property type="entry name" value="Bac_DnaA_C"/>
    <property type="match status" value="1"/>
</dbReference>
<dbReference type="Pfam" id="PF08299">
    <property type="entry name" value="Bac_DnaA_C"/>
    <property type="match status" value="1"/>
</dbReference>
<dbReference type="RefSeq" id="WP_159602573.1">
    <property type="nucleotide sequence ID" value="NZ_CACSAS010000045.1"/>
</dbReference>
<dbReference type="EMBL" id="CACSAS010000045">
    <property type="protein sequence ID" value="CAA0130201.1"/>
    <property type="molecule type" value="Genomic_DNA"/>
</dbReference>
<dbReference type="CDD" id="cd06571">
    <property type="entry name" value="Bac_DnaA_C"/>
    <property type="match status" value="1"/>
</dbReference>
<evidence type="ECO:0000313" key="3">
    <source>
        <dbReference type="Proteomes" id="UP000433050"/>
    </source>
</evidence>
<organism evidence="2 3">
    <name type="scientific">Starkeya nomas</name>
    <dbReference type="NCBI Taxonomy" id="2666134"/>
    <lineage>
        <taxon>Bacteria</taxon>
        <taxon>Pseudomonadati</taxon>
        <taxon>Pseudomonadota</taxon>
        <taxon>Alphaproteobacteria</taxon>
        <taxon>Hyphomicrobiales</taxon>
        <taxon>Xanthobacteraceae</taxon>
        <taxon>Starkeya</taxon>
    </lineage>
</organism>
<dbReference type="InterPro" id="IPR013159">
    <property type="entry name" value="DnaA_C"/>
</dbReference>
<dbReference type="AlphaFoldDB" id="A0A5S9R4Y6"/>
<name>A0A5S9R4Y6_9HYPH</name>
<accession>A0A5S9R4Y6</accession>
<proteinExistence type="predicted"/>
<dbReference type="GO" id="GO:0006275">
    <property type="term" value="P:regulation of DNA replication"/>
    <property type="evidence" value="ECO:0007669"/>
    <property type="project" value="InterPro"/>
</dbReference>
<evidence type="ECO:0000313" key="2">
    <source>
        <dbReference type="EMBL" id="CAA0130201.1"/>
    </source>
</evidence>